<dbReference type="InterPro" id="IPR006595">
    <property type="entry name" value="CTLH_C"/>
</dbReference>
<dbReference type="InterPro" id="IPR050618">
    <property type="entry name" value="Ubq-SigPath_Reg"/>
</dbReference>
<feature type="compositionally biased region" description="Polar residues" evidence="1">
    <location>
        <begin position="1"/>
        <end position="11"/>
    </location>
</feature>
<dbReference type="InterPro" id="IPR035782">
    <property type="entry name" value="SPRY_RanBP9/10"/>
</dbReference>
<dbReference type="InterPro" id="IPR003877">
    <property type="entry name" value="SPRY_dom"/>
</dbReference>
<gene>
    <name evidence="4" type="ORF">RB653_003806</name>
</gene>
<evidence type="ECO:0000313" key="5">
    <source>
        <dbReference type="Proteomes" id="UP001344447"/>
    </source>
</evidence>
<dbReference type="SMART" id="SM00449">
    <property type="entry name" value="SPRY"/>
    <property type="match status" value="1"/>
</dbReference>
<dbReference type="SMART" id="SM00757">
    <property type="entry name" value="CRA"/>
    <property type="match status" value="1"/>
</dbReference>
<keyword evidence="5" id="KW-1185">Reference proteome</keyword>
<feature type="domain" description="CTLH" evidence="3">
    <location>
        <begin position="298"/>
        <end position="355"/>
    </location>
</feature>
<dbReference type="SUPFAM" id="SSF49899">
    <property type="entry name" value="Concanavalin A-like lectins/glucanases"/>
    <property type="match status" value="1"/>
</dbReference>
<dbReference type="InterPro" id="IPR024964">
    <property type="entry name" value="CTLH/CRA"/>
</dbReference>
<feature type="region of interest" description="Disordered" evidence="1">
    <location>
        <begin position="1"/>
        <end position="49"/>
    </location>
</feature>
<dbReference type="InterPro" id="IPR043136">
    <property type="entry name" value="B30.2/SPRY_sf"/>
</dbReference>
<dbReference type="InterPro" id="IPR013144">
    <property type="entry name" value="CRA_dom"/>
</dbReference>
<dbReference type="SMART" id="SM00668">
    <property type="entry name" value="CTLH"/>
    <property type="match status" value="1"/>
</dbReference>
<feature type="domain" description="B30.2/SPRY" evidence="2">
    <location>
        <begin position="43"/>
        <end position="230"/>
    </location>
</feature>
<dbReference type="PROSITE" id="PS50897">
    <property type="entry name" value="CTLH"/>
    <property type="match status" value="1"/>
</dbReference>
<dbReference type="EMBL" id="JAVFKY010000001">
    <property type="protein sequence ID" value="KAK5582223.1"/>
    <property type="molecule type" value="Genomic_DNA"/>
</dbReference>
<organism evidence="4 5">
    <name type="scientific">Dictyostelium firmibasis</name>
    <dbReference type="NCBI Taxonomy" id="79012"/>
    <lineage>
        <taxon>Eukaryota</taxon>
        <taxon>Amoebozoa</taxon>
        <taxon>Evosea</taxon>
        <taxon>Eumycetozoa</taxon>
        <taxon>Dictyostelia</taxon>
        <taxon>Dictyosteliales</taxon>
        <taxon>Dictyosteliaceae</taxon>
        <taxon>Dictyostelium</taxon>
    </lineage>
</organism>
<name>A0AAN7U8N4_9MYCE</name>
<dbReference type="Pfam" id="PF10607">
    <property type="entry name" value="CTLH"/>
    <property type="match status" value="1"/>
</dbReference>
<dbReference type="Gene3D" id="2.60.120.920">
    <property type="match status" value="1"/>
</dbReference>
<evidence type="ECO:0000256" key="1">
    <source>
        <dbReference type="SAM" id="MobiDB-lite"/>
    </source>
</evidence>
<dbReference type="AlphaFoldDB" id="A0AAN7U8N4"/>
<accession>A0AAN7U8N4</accession>
<evidence type="ECO:0000313" key="4">
    <source>
        <dbReference type="EMBL" id="KAK5582223.1"/>
    </source>
</evidence>
<evidence type="ECO:0000259" key="2">
    <source>
        <dbReference type="PROSITE" id="PS50188"/>
    </source>
</evidence>
<proteinExistence type="predicted"/>
<dbReference type="CDD" id="cd12909">
    <property type="entry name" value="SPRY_RanBP9_10"/>
    <property type="match status" value="1"/>
</dbReference>
<comment type="caution">
    <text evidence="4">The sequence shown here is derived from an EMBL/GenBank/DDBJ whole genome shotgun (WGS) entry which is preliminary data.</text>
</comment>
<reference evidence="4 5" key="1">
    <citation type="submission" date="2023-11" db="EMBL/GenBank/DDBJ databases">
        <title>Dfirmibasis_genome.</title>
        <authorList>
            <person name="Edelbroek B."/>
            <person name="Kjellin J."/>
            <person name="Jerlstrom-Hultqvist J."/>
            <person name="Soderbom F."/>
        </authorList>
    </citation>
    <scope>NUCLEOTIDE SEQUENCE [LARGE SCALE GENOMIC DNA]</scope>
    <source>
        <strain evidence="4 5">TNS-C-14</strain>
    </source>
</reference>
<dbReference type="InterPro" id="IPR006594">
    <property type="entry name" value="LisH"/>
</dbReference>
<dbReference type="InterPro" id="IPR001870">
    <property type="entry name" value="B30.2/SPRY"/>
</dbReference>
<protein>
    <submittedName>
        <fullName evidence="4">Uncharacterized protein</fullName>
    </submittedName>
</protein>
<dbReference type="Proteomes" id="UP001344447">
    <property type="component" value="Unassembled WGS sequence"/>
</dbReference>
<feature type="compositionally biased region" description="Low complexity" evidence="1">
    <location>
        <begin position="16"/>
        <end position="49"/>
    </location>
</feature>
<dbReference type="InterPro" id="IPR013320">
    <property type="entry name" value="ConA-like_dom_sf"/>
</dbReference>
<dbReference type="Pfam" id="PF00622">
    <property type="entry name" value="SPRY"/>
    <property type="match status" value="1"/>
</dbReference>
<dbReference type="PROSITE" id="PS50188">
    <property type="entry name" value="B302_SPRY"/>
    <property type="match status" value="1"/>
</dbReference>
<dbReference type="PROSITE" id="PS50896">
    <property type="entry name" value="LISH"/>
    <property type="match status" value="1"/>
</dbReference>
<dbReference type="SMART" id="SM00667">
    <property type="entry name" value="LisH"/>
    <property type="match status" value="1"/>
</dbReference>
<sequence>MYLQSSFSNNRGVIDTSSSSSSSSSSSNSSPTRVNNSNSNNNSNNITNNSSTLYRQNLYELPTNWSSKEKCSHLELSSNSLRVTYKNNKTDNEAGLIRANCCIPPSCGIYYFEITVISKGRDGYIGIGVCTSTMLLSRLPGWERNSFGYHGDDGNLFKGSGSGVSYGPTYTTGDVVGCCINFVQGTIFFTKNGVPLGEATKDIKGLSLYPCAGLRTPGESLEANFGQRPFSFDVDQLFKEEKQRVIKTIKNTKTVEDDSISTQLVLSYLIHHGYSETVKLFAKATGTDGDSLNSQLDDIKNRQRISELLSKGHIDEVMKELDQIYPKFLTQNRHIQFKLLCQKFIEMIKTSPIEETMSFGQNYLSNFSFESKEYESNLNEIFSLIAYSDPYTSPVSFLLEKSNRDQIINDLNCALLVFCHKPATPVLEKIVKQAKVTIDQVVYQNASPAAAFINVKDFIDVDDN</sequence>
<evidence type="ECO:0000259" key="3">
    <source>
        <dbReference type="PROSITE" id="PS50897"/>
    </source>
</evidence>
<dbReference type="PANTHER" id="PTHR12864">
    <property type="entry name" value="RAN BINDING PROTEIN 9-RELATED"/>
    <property type="match status" value="1"/>
</dbReference>